<evidence type="ECO:0000313" key="3">
    <source>
        <dbReference type="Proteomes" id="UP000240572"/>
    </source>
</evidence>
<sequence length="130" mass="15027">MSRRTATPLLLPALLREKCPGCRRGSIFINSGILPLRDCLKTREHCPVCGQKIKVENNYGQGMNFVFIVVIFILTAIGYHLLIGLSFKDNSIYYYVALSVLMVIFLQPWLMRLSRVLFLYLVVPYRKDRQ</sequence>
<comment type="caution">
    <text evidence="2">The sequence shown here is derived from an EMBL/GenBank/DDBJ whole genome shotgun (WGS) entry which is preliminary data.</text>
</comment>
<feature type="transmembrane region" description="Helical" evidence="1">
    <location>
        <begin position="92"/>
        <end position="110"/>
    </location>
</feature>
<keyword evidence="1" id="KW-1133">Transmembrane helix</keyword>
<name>A0A2P8D8K9_9BACT</name>
<dbReference type="EMBL" id="PYGD01000002">
    <property type="protein sequence ID" value="PSK93565.1"/>
    <property type="molecule type" value="Genomic_DNA"/>
</dbReference>
<gene>
    <name evidence="2" type="ORF">B0I18_102535</name>
</gene>
<protein>
    <submittedName>
        <fullName evidence="2">Uncharacterized protein DUF983</fullName>
    </submittedName>
</protein>
<reference evidence="2 3" key="1">
    <citation type="submission" date="2018-03" db="EMBL/GenBank/DDBJ databases">
        <title>Genomic Encyclopedia of Type Strains, Phase III (KMG-III): the genomes of soil and plant-associated and newly described type strains.</title>
        <authorList>
            <person name="Whitman W."/>
        </authorList>
    </citation>
    <scope>NUCLEOTIDE SEQUENCE [LARGE SCALE GENOMIC DNA]</scope>
    <source>
        <strain evidence="2 3">CGMCC 1.12700</strain>
    </source>
</reference>
<dbReference type="OrthoDB" id="9790326at2"/>
<dbReference type="Pfam" id="PF06170">
    <property type="entry name" value="DUF983"/>
    <property type="match status" value="1"/>
</dbReference>
<evidence type="ECO:0000256" key="1">
    <source>
        <dbReference type="SAM" id="Phobius"/>
    </source>
</evidence>
<accession>A0A2P8D8K9</accession>
<dbReference type="RefSeq" id="WP_106522560.1">
    <property type="nucleotide sequence ID" value="NZ_PYGD01000002.1"/>
</dbReference>
<keyword evidence="3" id="KW-1185">Reference proteome</keyword>
<dbReference type="InterPro" id="IPR009325">
    <property type="entry name" value="DUF983"/>
</dbReference>
<keyword evidence="1" id="KW-0812">Transmembrane</keyword>
<organism evidence="2 3">
    <name type="scientific">Taibaiella chishuiensis</name>
    <dbReference type="NCBI Taxonomy" id="1434707"/>
    <lineage>
        <taxon>Bacteria</taxon>
        <taxon>Pseudomonadati</taxon>
        <taxon>Bacteroidota</taxon>
        <taxon>Chitinophagia</taxon>
        <taxon>Chitinophagales</taxon>
        <taxon>Chitinophagaceae</taxon>
        <taxon>Taibaiella</taxon>
    </lineage>
</organism>
<dbReference type="AlphaFoldDB" id="A0A2P8D8K9"/>
<keyword evidence="1" id="KW-0472">Membrane</keyword>
<dbReference type="Proteomes" id="UP000240572">
    <property type="component" value="Unassembled WGS sequence"/>
</dbReference>
<proteinExistence type="predicted"/>
<feature type="transmembrane region" description="Helical" evidence="1">
    <location>
        <begin position="62"/>
        <end position="86"/>
    </location>
</feature>
<evidence type="ECO:0000313" key="2">
    <source>
        <dbReference type="EMBL" id="PSK93565.1"/>
    </source>
</evidence>